<evidence type="ECO:0000256" key="1">
    <source>
        <dbReference type="ARBA" id="ARBA00001946"/>
    </source>
</evidence>
<evidence type="ECO:0000256" key="3">
    <source>
        <dbReference type="ARBA" id="ARBA00022842"/>
    </source>
</evidence>
<dbReference type="PANTHER" id="PTHR46470">
    <property type="entry name" value="N-ACYLNEURAMINATE-9-PHOSPHATASE"/>
    <property type="match status" value="1"/>
</dbReference>
<evidence type="ECO:0000256" key="2">
    <source>
        <dbReference type="ARBA" id="ARBA00022801"/>
    </source>
</evidence>
<dbReference type="InterPro" id="IPR006439">
    <property type="entry name" value="HAD-SF_hydro_IA"/>
</dbReference>
<evidence type="ECO:0000313" key="5">
    <source>
        <dbReference type="Proteomes" id="UP000539350"/>
    </source>
</evidence>
<dbReference type="InterPro" id="IPR036412">
    <property type="entry name" value="HAD-like_sf"/>
</dbReference>
<dbReference type="Proteomes" id="UP000539350">
    <property type="component" value="Unassembled WGS sequence"/>
</dbReference>
<dbReference type="EMBL" id="JACFXU010000014">
    <property type="protein sequence ID" value="MBA6413292.1"/>
    <property type="molecule type" value="Genomic_DNA"/>
</dbReference>
<dbReference type="Gene3D" id="3.40.50.1000">
    <property type="entry name" value="HAD superfamily/HAD-like"/>
    <property type="match status" value="1"/>
</dbReference>
<name>A0A7W2TWK5_9GAMM</name>
<dbReference type="SFLD" id="SFLDS00003">
    <property type="entry name" value="Haloacid_Dehalogenase"/>
    <property type="match status" value="1"/>
</dbReference>
<dbReference type="PANTHER" id="PTHR46470:SF4">
    <property type="entry name" value="5-AMINO-6-(5-PHOSPHO-D-RIBITYLAMINO)URACIL PHOSPHATASE YIGB"/>
    <property type="match status" value="1"/>
</dbReference>
<sequence>MTISLITFDLDNTLWDSEPALIRADQAQREWLLQHRPGTIEHHDQSSLWEFKKDLWKRHPQLSHHVSQLRIQTLYELQRVAGYSEEEAQRGAEQAFKVFLEQRQAVELYPEALEVLAVLASRYRLGALTNGNADIYKTEAARFFDFAFLAEDVGASKPAPDMFLAALKHCDLKANNTIHIGDSPEHDIQGAQAVGMYTVWMNPAQQAWPGGESPHRVITNLRELPEAIASIAAS</sequence>
<dbReference type="SFLD" id="SFLDG01129">
    <property type="entry name" value="C1.5:_HAD__Beta-PGM__Phosphata"/>
    <property type="match status" value="1"/>
</dbReference>
<evidence type="ECO:0000313" key="4">
    <source>
        <dbReference type="EMBL" id="MBA6413292.1"/>
    </source>
</evidence>
<keyword evidence="2 4" id="KW-0378">Hydrolase</keyword>
<keyword evidence="3" id="KW-0460">Magnesium</keyword>
<gene>
    <name evidence="4" type="ORF">H2508_09240</name>
</gene>
<proteinExistence type="predicted"/>
<comment type="caution">
    <text evidence="4">The sequence shown here is derived from an EMBL/GenBank/DDBJ whole genome shotgun (WGS) entry which is preliminary data.</text>
</comment>
<dbReference type="GO" id="GO:0016787">
    <property type="term" value="F:hydrolase activity"/>
    <property type="evidence" value="ECO:0007669"/>
    <property type="project" value="UniProtKB-KW"/>
</dbReference>
<dbReference type="InterPro" id="IPR023214">
    <property type="entry name" value="HAD_sf"/>
</dbReference>
<accession>A0A7W2TWK5</accession>
<dbReference type="AlphaFoldDB" id="A0A7W2TWK5"/>
<dbReference type="InterPro" id="IPR051400">
    <property type="entry name" value="HAD-like_hydrolase"/>
</dbReference>
<keyword evidence="5" id="KW-1185">Reference proteome</keyword>
<organism evidence="4 5">
    <name type="scientific">Sediminihaliea albiluteola</name>
    <dbReference type="NCBI Taxonomy" id="2758564"/>
    <lineage>
        <taxon>Bacteria</taxon>
        <taxon>Pseudomonadati</taxon>
        <taxon>Pseudomonadota</taxon>
        <taxon>Gammaproteobacteria</taxon>
        <taxon>Cellvibrionales</taxon>
        <taxon>Halieaceae</taxon>
        <taxon>Sediminihaliea</taxon>
    </lineage>
</organism>
<protein>
    <submittedName>
        <fullName evidence="4">HAD family hydrolase</fullName>
    </submittedName>
</protein>
<dbReference type="PRINTS" id="PR00413">
    <property type="entry name" value="HADHALOGNASE"/>
</dbReference>
<reference evidence="4 5" key="1">
    <citation type="submission" date="2020-07" db="EMBL/GenBank/DDBJ databases">
        <title>Halieaceae bacterium, F7430, whole genome shotgun sequencing project.</title>
        <authorList>
            <person name="Jiang S."/>
            <person name="Liu Z.W."/>
            <person name="Du Z.J."/>
        </authorList>
    </citation>
    <scope>NUCLEOTIDE SEQUENCE [LARGE SCALE GENOMIC DNA]</scope>
    <source>
        <strain evidence="4 5">F7430</strain>
    </source>
</reference>
<dbReference type="GO" id="GO:0009231">
    <property type="term" value="P:riboflavin biosynthetic process"/>
    <property type="evidence" value="ECO:0007669"/>
    <property type="project" value="TreeGrafter"/>
</dbReference>
<dbReference type="SUPFAM" id="SSF56784">
    <property type="entry name" value="HAD-like"/>
    <property type="match status" value="1"/>
</dbReference>
<dbReference type="Pfam" id="PF00702">
    <property type="entry name" value="Hydrolase"/>
    <property type="match status" value="1"/>
</dbReference>
<comment type="cofactor">
    <cofactor evidence="1">
        <name>Mg(2+)</name>
        <dbReference type="ChEBI" id="CHEBI:18420"/>
    </cofactor>
</comment>
<dbReference type="NCBIfam" id="TIGR01509">
    <property type="entry name" value="HAD-SF-IA-v3"/>
    <property type="match status" value="1"/>
</dbReference>
<dbReference type="Gene3D" id="1.20.120.1600">
    <property type="match status" value="1"/>
</dbReference>
<dbReference type="RefSeq" id="WP_182172239.1">
    <property type="nucleotide sequence ID" value="NZ_JACFXU010000014.1"/>
</dbReference>
<dbReference type="NCBIfam" id="TIGR01549">
    <property type="entry name" value="HAD-SF-IA-v1"/>
    <property type="match status" value="1"/>
</dbReference>